<accession>A0A5R9AKA7</accession>
<dbReference type="RefSeq" id="WP_138169394.1">
    <property type="nucleotide sequence ID" value="NZ_VAWA01000003.1"/>
</dbReference>
<dbReference type="PANTHER" id="PTHR34980:SF2">
    <property type="entry name" value="INNER MEMBRANE PROTEIN YHAH-RELATED"/>
    <property type="match status" value="1"/>
</dbReference>
<evidence type="ECO:0000313" key="3">
    <source>
        <dbReference type="Proteomes" id="UP000306544"/>
    </source>
</evidence>
<keyword evidence="1" id="KW-1133">Transmembrane helix</keyword>
<feature type="transmembrane region" description="Helical" evidence="1">
    <location>
        <begin position="152"/>
        <end position="171"/>
    </location>
</feature>
<protein>
    <submittedName>
        <fullName evidence="2">DUF805 domain-containing protein</fullName>
    </submittedName>
</protein>
<keyword evidence="3" id="KW-1185">Reference proteome</keyword>
<proteinExistence type="predicted"/>
<dbReference type="GO" id="GO:0005886">
    <property type="term" value="C:plasma membrane"/>
    <property type="evidence" value="ECO:0007669"/>
    <property type="project" value="TreeGrafter"/>
</dbReference>
<reference evidence="2 3" key="1">
    <citation type="submission" date="2019-05" db="EMBL/GenBank/DDBJ databases">
        <title>Nesterenkonia sp. GY239, isolated from the Southern Atlantic Ocean.</title>
        <authorList>
            <person name="Zhang G."/>
        </authorList>
    </citation>
    <scope>NUCLEOTIDE SEQUENCE [LARGE SCALE GENOMIC DNA]</scope>
    <source>
        <strain evidence="2 3">GY239</strain>
    </source>
</reference>
<dbReference type="PANTHER" id="PTHR34980">
    <property type="entry name" value="INNER MEMBRANE PROTEIN-RELATED-RELATED"/>
    <property type="match status" value="1"/>
</dbReference>
<dbReference type="AlphaFoldDB" id="A0A5R9AKA7"/>
<feature type="transmembrane region" description="Helical" evidence="1">
    <location>
        <begin position="107"/>
        <end position="140"/>
    </location>
</feature>
<keyword evidence="1" id="KW-0812">Transmembrane</keyword>
<gene>
    <name evidence="2" type="ORF">FEF27_03175</name>
</gene>
<dbReference type="Pfam" id="PF05656">
    <property type="entry name" value="DUF805"/>
    <property type="match status" value="1"/>
</dbReference>
<keyword evidence="1" id="KW-0472">Membrane</keyword>
<name>A0A5R9AKA7_9MICC</name>
<dbReference type="Proteomes" id="UP000306544">
    <property type="component" value="Unassembled WGS sequence"/>
</dbReference>
<evidence type="ECO:0000256" key="1">
    <source>
        <dbReference type="SAM" id="Phobius"/>
    </source>
</evidence>
<dbReference type="OrthoDB" id="9812349at2"/>
<feature type="transmembrane region" description="Helical" evidence="1">
    <location>
        <begin position="60"/>
        <end position="87"/>
    </location>
</feature>
<dbReference type="EMBL" id="VAWA01000003">
    <property type="protein sequence ID" value="TLP78880.1"/>
    <property type="molecule type" value="Genomic_DNA"/>
</dbReference>
<comment type="caution">
    <text evidence="2">The sequence shown here is derived from an EMBL/GenBank/DDBJ whole genome shotgun (WGS) entry which is preliminary data.</text>
</comment>
<organism evidence="2 3">
    <name type="scientific">Nesterenkonia sphaerica</name>
    <dbReference type="NCBI Taxonomy" id="1804988"/>
    <lineage>
        <taxon>Bacteria</taxon>
        <taxon>Bacillati</taxon>
        <taxon>Actinomycetota</taxon>
        <taxon>Actinomycetes</taxon>
        <taxon>Micrococcales</taxon>
        <taxon>Micrococcaceae</taxon>
        <taxon>Nesterenkonia</taxon>
    </lineage>
</organism>
<sequence>MMTYTPARPYRDRKSASPRLTHHAYAASAPTAAAYGPDQTLTFFLEDFAKFKGFATRAEFWWPFVLILALHLTIATTGLLIIATSFAEDIVDHTNSPLGVNLVLLEIGIQGTGAVFALALVSLHVLIGAVTILPLIAVTWRRLHDVGLPGTVFFLVTIPIIGWIVLLIILARNSAPEKHKTKWSDARLTWR</sequence>
<evidence type="ECO:0000313" key="2">
    <source>
        <dbReference type="EMBL" id="TLP78880.1"/>
    </source>
</evidence>
<dbReference type="InterPro" id="IPR008523">
    <property type="entry name" value="DUF805"/>
</dbReference>